<keyword evidence="2" id="KW-1003">Cell membrane</keyword>
<dbReference type="AlphaFoldDB" id="A0A1M5NAV7"/>
<evidence type="ECO:0000256" key="2">
    <source>
        <dbReference type="ARBA" id="ARBA00022475"/>
    </source>
</evidence>
<dbReference type="InterPro" id="IPR025857">
    <property type="entry name" value="MacB_PCD"/>
</dbReference>
<evidence type="ECO:0000256" key="4">
    <source>
        <dbReference type="ARBA" id="ARBA00022989"/>
    </source>
</evidence>
<evidence type="ECO:0000313" key="9">
    <source>
        <dbReference type="EMBL" id="SHG86615.1"/>
    </source>
</evidence>
<feature type="transmembrane region" description="Helical" evidence="6">
    <location>
        <begin position="306"/>
        <end position="328"/>
    </location>
</feature>
<dbReference type="Pfam" id="PF12704">
    <property type="entry name" value="MacB_PCD"/>
    <property type="match status" value="2"/>
</dbReference>
<keyword evidence="10" id="KW-1185">Reference proteome</keyword>
<dbReference type="InterPro" id="IPR050250">
    <property type="entry name" value="Macrolide_Exporter_MacB"/>
</dbReference>
<feature type="transmembrane region" description="Helical" evidence="6">
    <location>
        <begin position="445"/>
        <end position="469"/>
    </location>
</feature>
<protein>
    <submittedName>
        <fullName evidence="9">Putative ABC transport system permease protein</fullName>
    </submittedName>
</protein>
<name>A0A1M5NAV7_9BACT</name>
<accession>A0A1M5NAV7</accession>
<dbReference type="EMBL" id="FQWQ01000001">
    <property type="protein sequence ID" value="SHG86615.1"/>
    <property type="molecule type" value="Genomic_DNA"/>
</dbReference>
<evidence type="ECO:0000259" key="7">
    <source>
        <dbReference type="Pfam" id="PF02687"/>
    </source>
</evidence>
<gene>
    <name evidence="9" type="ORF">SAMN04488109_2207</name>
</gene>
<feature type="transmembrane region" description="Helical" evidence="6">
    <location>
        <begin position="748"/>
        <end position="774"/>
    </location>
</feature>
<dbReference type="PANTHER" id="PTHR30572">
    <property type="entry name" value="MEMBRANE COMPONENT OF TRANSPORTER-RELATED"/>
    <property type="match status" value="1"/>
</dbReference>
<feature type="transmembrane region" description="Helical" evidence="6">
    <location>
        <begin position="400"/>
        <end position="424"/>
    </location>
</feature>
<feature type="transmembrane region" description="Helical" evidence="6">
    <location>
        <begin position="707"/>
        <end position="727"/>
    </location>
</feature>
<keyword evidence="5 6" id="KW-0472">Membrane</keyword>
<dbReference type="PANTHER" id="PTHR30572:SF18">
    <property type="entry name" value="ABC-TYPE MACROLIDE FAMILY EXPORT SYSTEM PERMEASE COMPONENT 2"/>
    <property type="match status" value="1"/>
</dbReference>
<dbReference type="STRING" id="947013.SAMN04488109_2207"/>
<dbReference type="Pfam" id="PF02687">
    <property type="entry name" value="FtsX"/>
    <property type="match status" value="2"/>
</dbReference>
<dbReference type="GO" id="GO:0005886">
    <property type="term" value="C:plasma membrane"/>
    <property type="evidence" value="ECO:0007669"/>
    <property type="project" value="UniProtKB-SubCell"/>
</dbReference>
<evidence type="ECO:0000256" key="6">
    <source>
        <dbReference type="SAM" id="Phobius"/>
    </source>
</evidence>
<feature type="domain" description="ABC3 transporter permease C-terminal" evidence="7">
    <location>
        <begin position="312"/>
        <end position="425"/>
    </location>
</feature>
<dbReference type="InterPro" id="IPR003838">
    <property type="entry name" value="ABC3_permease_C"/>
</dbReference>
<reference evidence="9 10" key="1">
    <citation type="submission" date="2016-11" db="EMBL/GenBank/DDBJ databases">
        <authorList>
            <person name="Jaros S."/>
            <person name="Januszkiewicz K."/>
            <person name="Wedrychowicz H."/>
        </authorList>
    </citation>
    <scope>NUCLEOTIDE SEQUENCE [LARGE SCALE GENOMIC DNA]</scope>
    <source>
        <strain evidence="9 10">DSM 24574</strain>
    </source>
</reference>
<feature type="domain" description="MacB-like periplasmic core" evidence="8">
    <location>
        <begin position="21"/>
        <end position="258"/>
    </location>
</feature>
<feature type="domain" description="MacB-like periplasmic core" evidence="8">
    <location>
        <begin position="457"/>
        <end position="632"/>
    </location>
</feature>
<feature type="transmembrane region" description="Helical" evidence="6">
    <location>
        <begin position="786"/>
        <end position="807"/>
    </location>
</feature>
<evidence type="ECO:0000256" key="3">
    <source>
        <dbReference type="ARBA" id="ARBA00022692"/>
    </source>
</evidence>
<dbReference type="RefSeq" id="WP_073133607.1">
    <property type="nucleotide sequence ID" value="NZ_FQWQ01000001.1"/>
</dbReference>
<evidence type="ECO:0000256" key="1">
    <source>
        <dbReference type="ARBA" id="ARBA00004651"/>
    </source>
</evidence>
<evidence type="ECO:0000259" key="8">
    <source>
        <dbReference type="Pfam" id="PF12704"/>
    </source>
</evidence>
<feature type="transmembrane region" description="Helical" evidence="6">
    <location>
        <begin position="357"/>
        <end position="380"/>
    </location>
</feature>
<dbReference type="OrthoDB" id="973461at2"/>
<dbReference type="GO" id="GO:0022857">
    <property type="term" value="F:transmembrane transporter activity"/>
    <property type="evidence" value="ECO:0007669"/>
    <property type="project" value="TreeGrafter"/>
</dbReference>
<feature type="transmembrane region" description="Helical" evidence="6">
    <location>
        <begin position="21"/>
        <end position="41"/>
    </location>
</feature>
<dbReference type="Proteomes" id="UP000184212">
    <property type="component" value="Unassembled WGS sequence"/>
</dbReference>
<sequence>MLRNYWLITLRNFQRQKMFALLNMSGLALGLASAILIFLYVSDELQYDTMHPYFHNTYRIGCRFTNREGRVFDNTTSPGFWLKQLKETRSEVISGTRIDYIGYPTSLHHKAKDKIILTEEIKWAEPHFDQILDFKLVQGNQEKMFDDHNTMVLSETGARRLFGDQDPIGETITLKHNFATQGREIDVVVTGVFKDYPANSHFKPKYIINVNAFRTIMGDGFNNYMEGLRFRDNIEFFENYLVMKPGADMKPIEAELQRMSDQLTQADSNFVANGFKLTPFIVKMEDMHFDEKILWEEDNTQGNKSYLAIFSTVAILILLIACINYMNLATARSARRAKEVGLRKSLGSKRREIAKQFFFESALMTVAALVLAVLLVIAFLQPFNQLAHKTFTVASLLNPYMIAIVLLIVLFMAFISGSYPAIYLSGFRPSEVLKGQVVKGRGAELFRKSLVTAQYAVALVLIISTFTIVRQMSFMQNTKLNEQGSQLLSIRYGGNAPQDKFLAFKQAVLQDKDIEHVTMANHLPRLNYFGFIGATVRFPGLHEEEMQWNQLNVDFDFPKTYDLEFIAGRDFDAANINDSSSVILNEAAVKALNQPIEKVMGSSVTLRSNRGDGTFSSFRVIGIVKDFPFRSMHQAIEPLMLNPHVHFIDRIAYIKLPPGKFQEKIASIEKKWREIMPGVGFDYWFVSDEFNRMYLEEGRVSSLAKSFAVLAILITVLGVFGLASYTAEQKTKEVGIRKVLGAVVKQVVGMFLWVFVKIFLVSAVIAVPAAYFIARYWLEGFTYRSSISPLIFGVSLLGLLLVTLITISYETWKAARTNPVNALRSE</sequence>
<keyword evidence="4 6" id="KW-1133">Transmembrane helix</keyword>
<organism evidence="9 10">
    <name type="scientific">Chryseolinea serpens</name>
    <dbReference type="NCBI Taxonomy" id="947013"/>
    <lineage>
        <taxon>Bacteria</taxon>
        <taxon>Pseudomonadati</taxon>
        <taxon>Bacteroidota</taxon>
        <taxon>Cytophagia</taxon>
        <taxon>Cytophagales</taxon>
        <taxon>Fulvivirgaceae</taxon>
        <taxon>Chryseolinea</taxon>
    </lineage>
</organism>
<proteinExistence type="predicted"/>
<keyword evidence="3 6" id="KW-0812">Transmembrane</keyword>
<evidence type="ECO:0000256" key="5">
    <source>
        <dbReference type="ARBA" id="ARBA00023136"/>
    </source>
</evidence>
<comment type="subcellular location">
    <subcellularLocation>
        <location evidence="1">Cell membrane</location>
        <topology evidence="1">Multi-pass membrane protein</topology>
    </subcellularLocation>
</comment>
<feature type="domain" description="ABC3 transporter permease C-terminal" evidence="7">
    <location>
        <begin position="706"/>
        <end position="819"/>
    </location>
</feature>
<evidence type="ECO:0000313" key="10">
    <source>
        <dbReference type="Proteomes" id="UP000184212"/>
    </source>
</evidence>